<evidence type="ECO:0000256" key="3">
    <source>
        <dbReference type="SAM" id="MobiDB-lite"/>
    </source>
</evidence>
<dbReference type="InterPro" id="IPR038375">
    <property type="entry name" value="NDUFAF7_sf"/>
</dbReference>
<dbReference type="Pfam" id="PF02636">
    <property type="entry name" value="Methyltransf_28"/>
    <property type="match status" value="1"/>
</dbReference>
<dbReference type="Gene3D" id="3.40.50.12710">
    <property type="match status" value="1"/>
</dbReference>
<dbReference type="EMBL" id="AP018795">
    <property type="protein sequence ID" value="BBF65072.1"/>
    <property type="molecule type" value="Genomic_DNA"/>
</dbReference>
<dbReference type="KEGG" id="afj:AFERRID_12900"/>
<dbReference type="GO" id="GO:0035243">
    <property type="term" value="F:protein-arginine omega-N symmetric methyltransferase activity"/>
    <property type="evidence" value="ECO:0007669"/>
    <property type="project" value="TreeGrafter"/>
</dbReference>
<gene>
    <name evidence="4" type="ORF">AFERRID_12900</name>
</gene>
<dbReference type="GO" id="GO:0032259">
    <property type="term" value="P:methylation"/>
    <property type="evidence" value="ECO:0007669"/>
    <property type="project" value="UniProtKB-KW"/>
</dbReference>
<reference evidence="4 5" key="1">
    <citation type="journal article" date="2018" name="Microbiol. Resour. Announc.">
        <title>Complete Genome Sequence of Acidithiobacillus ferridurans JCM 18981.</title>
        <authorList>
            <person name="Miyauchi T."/>
            <person name="Kouzuma A."/>
            <person name="Abe T."/>
            <person name="Watanabe K."/>
        </authorList>
    </citation>
    <scope>NUCLEOTIDE SEQUENCE [LARGE SCALE GENOMIC DNA]</scope>
    <source>
        <strain evidence="5">ATCC 33020 / DSM 29468 / JCM 18981 / 11Fe</strain>
    </source>
</reference>
<dbReference type="AlphaFoldDB" id="A0A2Z6IHN8"/>
<name>A0A2Z6IHN8_ACIFI</name>
<evidence type="ECO:0000256" key="1">
    <source>
        <dbReference type="ARBA" id="ARBA00022603"/>
    </source>
</evidence>
<dbReference type="Proteomes" id="UP000280188">
    <property type="component" value="Chromosome"/>
</dbReference>
<dbReference type="InterPro" id="IPR029063">
    <property type="entry name" value="SAM-dependent_MTases_sf"/>
</dbReference>
<protein>
    <recommendedName>
        <fullName evidence="6">SAM-dependent methyltransferase</fullName>
    </recommendedName>
</protein>
<accession>A0A2Z6IHN8</accession>
<feature type="region of interest" description="Disordered" evidence="3">
    <location>
        <begin position="121"/>
        <end position="140"/>
    </location>
</feature>
<keyword evidence="1" id="KW-0489">Methyltransferase</keyword>
<dbReference type="PANTHER" id="PTHR12049">
    <property type="entry name" value="PROTEIN ARGININE METHYLTRANSFERASE NDUFAF7, MITOCHONDRIAL"/>
    <property type="match status" value="1"/>
</dbReference>
<feature type="compositionally biased region" description="Basic and acidic residues" evidence="3">
    <location>
        <begin position="130"/>
        <end position="139"/>
    </location>
</feature>
<keyword evidence="2" id="KW-0808">Transferase</keyword>
<keyword evidence="5" id="KW-1185">Reference proteome</keyword>
<evidence type="ECO:0008006" key="6">
    <source>
        <dbReference type="Google" id="ProtNLM"/>
    </source>
</evidence>
<dbReference type="SUPFAM" id="SSF53335">
    <property type="entry name" value="S-adenosyl-L-methionine-dependent methyltransferases"/>
    <property type="match status" value="1"/>
</dbReference>
<dbReference type="InterPro" id="IPR003788">
    <property type="entry name" value="NDUFAF7"/>
</dbReference>
<evidence type="ECO:0000313" key="4">
    <source>
        <dbReference type="EMBL" id="BBF65072.1"/>
    </source>
</evidence>
<organism evidence="4 5">
    <name type="scientific">Acidithiobacillus ferridurans</name>
    <dbReference type="NCBI Taxonomy" id="1232575"/>
    <lineage>
        <taxon>Bacteria</taxon>
        <taxon>Pseudomonadati</taxon>
        <taxon>Pseudomonadota</taxon>
        <taxon>Acidithiobacillia</taxon>
        <taxon>Acidithiobacillales</taxon>
        <taxon>Acidithiobacillaceae</taxon>
        <taxon>Acidithiobacillus</taxon>
    </lineage>
</organism>
<proteinExistence type="predicted"/>
<sequence>MAGDVRCIEEQIGDGAGNILRAADALERVAFDEPLLVAVRWIFVLGPEHHARRNAVDADLRPQFLGKGAGQGQQARLRHTVGEITAQRDFGVDVANVDDGAAGFSQIRCGNLGQEEGRAQMHGLHRRPVSRRDCAERSRGVQRSVIDEAMQATKMLDGGIHQAGGRFWVSQIARDQQGFGSMPCAQLLRQGFGVCGGSLIMQGELAAFRGELAGNGGAYPAGGASDENNFSGSFQEVSMRVERPDFLTHSHGARKTSLPAPDADALAHSSALLTHIRREIDAAGGVIPFRRYMELALYAPGLGYYMAGQTRFGAAGDFVTAPEMGRVLAAVLARTLQPDLGLDGILEFGGGSGALAGQIRDILPDTPYTLLEPSPDLQVRQRSAVTGIQHLQTLPEHWRGVMLAHEVLDAMPVQVLELDASGQLHECGVRWNGEALDWVMLPPPVAVPLAARLAPYVTHWLRPYRTEINLTAESWLHEVAARLDSGAILLIDYGHEAAEFYHPQRQTGSLRAYYRHHWLDDPFYLPGLCDLTAHVDYTALMTAAVEAGLEVTFYGHLARFLVEYGLAEVYGSLCAQVGEDGRFALNNEIKRLTLPQEMGESFKVLMLRKRENT</sequence>
<dbReference type="PANTHER" id="PTHR12049:SF7">
    <property type="entry name" value="PROTEIN ARGININE METHYLTRANSFERASE NDUFAF7, MITOCHONDRIAL"/>
    <property type="match status" value="1"/>
</dbReference>
<evidence type="ECO:0000256" key="2">
    <source>
        <dbReference type="ARBA" id="ARBA00022679"/>
    </source>
</evidence>
<evidence type="ECO:0000313" key="5">
    <source>
        <dbReference type="Proteomes" id="UP000280188"/>
    </source>
</evidence>